<dbReference type="EMBL" id="CP043420">
    <property type="protein sequence ID" value="QEL11164.1"/>
    <property type="molecule type" value="Genomic_DNA"/>
</dbReference>
<dbReference type="EC" id="3.1.4.58" evidence="2"/>
<dbReference type="InterPro" id="IPR004175">
    <property type="entry name" value="RNA_CPDase"/>
</dbReference>
<keyword evidence="1 2" id="KW-0378">Hydrolase</keyword>
<dbReference type="GO" id="GO:0004113">
    <property type="term" value="F:2',3'-cyclic-nucleotide 3'-phosphodiesterase activity"/>
    <property type="evidence" value="ECO:0007669"/>
    <property type="project" value="InterPro"/>
</dbReference>
<dbReference type="PANTHER" id="PTHR35561">
    <property type="entry name" value="RNA 2',3'-CYCLIC PHOSPHODIESTERASE"/>
    <property type="match status" value="1"/>
</dbReference>
<comment type="catalytic activity">
    <reaction evidence="2">
        <text>a 3'-end 2',3'-cyclophospho-ribonucleotide-RNA + H2O = a 3'-end 2'-phospho-ribonucleotide-RNA + H(+)</text>
        <dbReference type="Rhea" id="RHEA:11828"/>
        <dbReference type="Rhea" id="RHEA-COMP:10464"/>
        <dbReference type="Rhea" id="RHEA-COMP:17353"/>
        <dbReference type="ChEBI" id="CHEBI:15377"/>
        <dbReference type="ChEBI" id="CHEBI:15378"/>
        <dbReference type="ChEBI" id="CHEBI:83064"/>
        <dbReference type="ChEBI" id="CHEBI:173113"/>
        <dbReference type="EC" id="3.1.4.58"/>
    </reaction>
</comment>
<accession>A0A5C0ZZ76</accession>
<dbReference type="AlphaFoldDB" id="A0A5C0ZZ76"/>
<dbReference type="GO" id="GO:0008664">
    <property type="term" value="F:RNA 2',3'-cyclic 3'-phosphodiesterase activity"/>
    <property type="evidence" value="ECO:0007669"/>
    <property type="project" value="UniProtKB-EC"/>
</dbReference>
<evidence type="ECO:0000256" key="2">
    <source>
        <dbReference type="HAMAP-Rule" id="MF_01940"/>
    </source>
</evidence>
<evidence type="ECO:0000313" key="3">
    <source>
        <dbReference type="EMBL" id="QEL11164.1"/>
    </source>
</evidence>
<dbReference type="SUPFAM" id="SSF55144">
    <property type="entry name" value="LigT-like"/>
    <property type="match status" value="1"/>
</dbReference>
<gene>
    <name evidence="3" type="ORF">FY550_08465</name>
</gene>
<dbReference type="Proteomes" id="UP000322553">
    <property type="component" value="Chromosome"/>
</dbReference>
<feature type="active site" description="Proton acceptor" evidence="2">
    <location>
        <position position="149"/>
    </location>
</feature>
<dbReference type="PANTHER" id="PTHR35561:SF1">
    <property type="entry name" value="RNA 2',3'-CYCLIC PHOSPHODIESTERASE"/>
    <property type="match status" value="1"/>
</dbReference>
<evidence type="ECO:0000256" key="1">
    <source>
        <dbReference type="ARBA" id="ARBA00022801"/>
    </source>
</evidence>
<dbReference type="Gene3D" id="3.90.1140.10">
    <property type="entry name" value="Cyclic phosphodiesterase"/>
    <property type="match status" value="1"/>
</dbReference>
<feature type="short sequence motif" description="HXTX 1" evidence="2">
    <location>
        <begin position="54"/>
        <end position="57"/>
    </location>
</feature>
<sequence length="200" mass="22465">MNIATEPGQHRLFLALLPDASTRRALLRLRSRAITFGVSEDLQGTGWIAPENWHITLAFLGACSVEERQTLSELGPGLFEDFQGVRLTTQAMQGFPEAKQPERIWAVTFAPLAGEDTEHGASPGSWREHLLSFSDIAELVQDRHEFSPHITMARSRQPMSWPQRNFAIQCHFDRIALLESINDRREGRIYQSLSVAGASL</sequence>
<organism evidence="3 4">
    <name type="scientific">Kushneria phosphatilytica</name>
    <dbReference type="NCBI Taxonomy" id="657387"/>
    <lineage>
        <taxon>Bacteria</taxon>
        <taxon>Pseudomonadati</taxon>
        <taxon>Pseudomonadota</taxon>
        <taxon>Gammaproteobacteria</taxon>
        <taxon>Oceanospirillales</taxon>
        <taxon>Halomonadaceae</taxon>
        <taxon>Kushneria</taxon>
    </lineage>
</organism>
<keyword evidence="4" id="KW-1185">Reference proteome</keyword>
<dbReference type="RefSeq" id="WP_149054473.1">
    <property type="nucleotide sequence ID" value="NZ_CP043420.1"/>
</dbReference>
<proteinExistence type="inferred from homology"/>
<dbReference type="KEGG" id="kuy:FY550_08465"/>
<evidence type="ECO:0000313" key="4">
    <source>
        <dbReference type="Proteomes" id="UP000322553"/>
    </source>
</evidence>
<feature type="active site" description="Proton donor" evidence="2">
    <location>
        <position position="54"/>
    </location>
</feature>
<comment type="function">
    <text evidence="2">Hydrolyzes RNA 2',3'-cyclic phosphodiester to an RNA 2'-phosphomonoester.</text>
</comment>
<dbReference type="InterPro" id="IPR009097">
    <property type="entry name" value="Cyclic_Pdiesterase"/>
</dbReference>
<reference evidence="3 4" key="1">
    <citation type="submission" date="2019-08" db="EMBL/GenBank/DDBJ databases">
        <title>Complete genome sequence of Kushneria sp. YCWA18, a halophilic phosphate-solubilizing bacterium isolated from Daqiao saltern in China.</title>
        <authorList>
            <person name="Du G.-X."/>
            <person name="Qu L.-Y."/>
        </authorList>
    </citation>
    <scope>NUCLEOTIDE SEQUENCE [LARGE SCALE GENOMIC DNA]</scope>
    <source>
        <strain evidence="3 4">YCWA18</strain>
    </source>
</reference>
<protein>
    <recommendedName>
        <fullName evidence="2">RNA 2',3'-cyclic phosphodiesterase</fullName>
        <shortName evidence="2">RNA 2',3'-CPDase</shortName>
        <ecNumber evidence="2">3.1.4.58</ecNumber>
    </recommendedName>
</protein>
<dbReference type="HAMAP" id="MF_01940">
    <property type="entry name" value="RNA_CPDase"/>
    <property type="match status" value="1"/>
</dbReference>
<feature type="short sequence motif" description="HXTX 2" evidence="2">
    <location>
        <begin position="149"/>
        <end position="152"/>
    </location>
</feature>
<name>A0A5C0ZZ76_9GAMM</name>
<comment type="similarity">
    <text evidence="2">Belongs to the 2H phosphoesterase superfamily. ThpR family.</text>
</comment>